<dbReference type="InterPro" id="IPR012435">
    <property type="entry name" value="TMEM144"/>
</dbReference>
<organism evidence="7 8">
    <name type="scientific">Cylindrotheca closterium</name>
    <dbReference type="NCBI Taxonomy" id="2856"/>
    <lineage>
        <taxon>Eukaryota</taxon>
        <taxon>Sar</taxon>
        <taxon>Stramenopiles</taxon>
        <taxon>Ochrophyta</taxon>
        <taxon>Bacillariophyta</taxon>
        <taxon>Bacillariophyceae</taxon>
        <taxon>Bacillariophycidae</taxon>
        <taxon>Bacillariales</taxon>
        <taxon>Bacillariaceae</taxon>
        <taxon>Cylindrotheca</taxon>
    </lineage>
</organism>
<dbReference type="EMBL" id="CAKOGP040001736">
    <property type="protein sequence ID" value="CAJ1947661.1"/>
    <property type="molecule type" value="Genomic_DNA"/>
</dbReference>
<feature type="transmembrane region" description="Helical" evidence="6">
    <location>
        <begin position="334"/>
        <end position="358"/>
    </location>
</feature>
<evidence type="ECO:0000313" key="7">
    <source>
        <dbReference type="EMBL" id="CAJ1947661.1"/>
    </source>
</evidence>
<evidence type="ECO:0000256" key="3">
    <source>
        <dbReference type="ARBA" id="ARBA00022692"/>
    </source>
</evidence>
<sequence>MVSMLEGCSEGCGIAAALIAVFTWGTFGVPLKCNVNVEVNFFVMQSYKTLVCFCTSWLVIFLGEPIRWTPWGIVSGLFWVPGASCGIYAIRNAGVAVAVGTWSSIQVITSCIFGILIFQESVKDTSQTIMAIMTLMVGLVGMSRYSDSSVVAAATKEETTVPEYAPVLSTDSEEGVGVPSYSPAPRKIKRTISDGITEQRKVIPFELELQDDISQPLIDTSMDHQYADNYDDAKDGKEKMVRIFNGRIVLTQRQMGLLAAIVNGAWGGLNLIPLHYAQRDSGMSGASYLISYATGSLIVCVSIWIGMFLYHFMNNQQNVQEALDQLPAFHVRELGIPGVMAGLLYSIGNFCSILAVAYLGQGVGFSFCQGQLLVSGLWGVFYFGEIQGRETIIKWFGSAVVTVTGIIWLSAMHENAPAH</sequence>
<dbReference type="PANTHER" id="PTHR16119:SF17">
    <property type="entry name" value="TRANSMEMBRANE PROTEIN 144"/>
    <property type="match status" value="1"/>
</dbReference>
<dbReference type="InterPro" id="IPR010651">
    <property type="entry name" value="Sugar_transport"/>
</dbReference>
<feature type="transmembrane region" description="Helical" evidence="6">
    <location>
        <begin position="257"/>
        <end position="277"/>
    </location>
</feature>
<proteinExistence type="inferred from homology"/>
<feature type="transmembrane region" description="Helical" evidence="6">
    <location>
        <begin position="70"/>
        <end position="90"/>
    </location>
</feature>
<keyword evidence="4 6" id="KW-1133">Transmembrane helix</keyword>
<dbReference type="Pfam" id="PF07857">
    <property type="entry name" value="TMEM144"/>
    <property type="match status" value="2"/>
</dbReference>
<feature type="transmembrane region" description="Helical" evidence="6">
    <location>
        <begin position="41"/>
        <end position="63"/>
    </location>
</feature>
<comment type="subcellular location">
    <subcellularLocation>
        <location evidence="1">Membrane</location>
        <topology evidence="1">Multi-pass membrane protein</topology>
    </subcellularLocation>
</comment>
<dbReference type="SUPFAM" id="SSF103481">
    <property type="entry name" value="Multidrug resistance efflux transporter EmrE"/>
    <property type="match status" value="1"/>
</dbReference>
<evidence type="ECO:0000256" key="4">
    <source>
        <dbReference type="ARBA" id="ARBA00022989"/>
    </source>
</evidence>
<dbReference type="PANTHER" id="PTHR16119">
    <property type="entry name" value="TRANSMEMBRANE PROTEIN 144"/>
    <property type="match status" value="1"/>
</dbReference>
<comment type="similarity">
    <text evidence="2">Belongs to the TMEM144 family.</text>
</comment>
<feature type="transmembrane region" description="Helical" evidence="6">
    <location>
        <begin position="364"/>
        <end position="383"/>
    </location>
</feature>
<feature type="transmembrane region" description="Helical" evidence="6">
    <location>
        <begin position="395"/>
        <end position="413"/>
    </location>
</feature>
<dbReference type="GO" id="GO:0015144">
    <property type="term" value="F:carbohydrate transmembrane transporter activity"/>
    <property type="evidence" value="ECO:0007669"/>
    <property type="project" value="InterPro"/>
</dbReference>
<gene>
    <name evidence="7" type="ORF">CYCCA115_LOCUS11245</name>
</gene>
<dbReference type="Proteomes" id="UP001295423">
    <property type="component" value="Unassembled WGS sequence"/>
</dbReference>
<keyword evidence="5 6" id="KW-0472">Membrane</keyword>
<dbReference type="InterPro" id="IPR037185">
    <property type="entry name" value="EmrE-like"/>
</dbReference>
<name>A0AAD2JGL8_9STRA</name>
<reference evidence="7" key="1">
    <citation type="submission" date="2023-08" db="EMBL/GenBank/DDBJ databases">
        <authorList>
            <person name="Audoor S."/>
            <person name="Bilcke G."/>
        </authorList>
    </citation>
    <scope>NUCLEOTIDE SEQUENCE</scope>
</reference>
<evidence type="ECO:0000256" key="2">
    <source>
        <dbReference type="ARBA" id="ARBA00005731"/>
    </source>
</evidence>
<keyword evidence="3 6" id="KW-0812">Transmembrane</keyword>
<feature type="transmembrane region" description="Helical" evidence="6">
    <location>
        <begin position="12"/>
        <end position="29"/>
    </location>
</feature>
<feature type="transmembrane region" description="Helical" evidence="6">
    <location>
        <begin position="289"/>
        <end position="313"/>
    </location>
</feature>
<dbReference type="GO" id="GO:0016020">
    <property type="term" value="C:membrane"/>
    <property type="evidence" value="ECO:0007669"/>
    <property type="project" value="UniProtKB-SubCell"/>
</dbReference>
<evidence type="ECO:0000313" key="8">
    <source>
        <dbReference type="Proteomes" id="UP001295423"/>
    </source>
</evidence>
<protein>
    <submittedName>
        <fullName evidence="7">Uncharacterized protein</fullName>
    </submittedName>
</protein>
<dbReference type="AlphaFoldDB" id="A0AAD2JGL8"/>
<evidence type="ECO:0000256" key="1">
    <source>
        <dbReference type="ARBA" id="ARBA00004141"/>
    </source>
</evidence>
<accession>A0AAD2JGL8</accession>
<evidence type="ECO:0000256" key="5">
    <source>
        <dbReference type="ARBA" id="ARBA00023136"/>
    </source>
</evidence>
<feature type="transmembrane region" description="Helical" evidence="6">
    <location>
        <begin position="96"/>
        <end position="118"/>
    </location>
</feature>
<keyword evidence="8" id="KW-1185">Reference proteome</keyword>
<evidence type="ECO:0000256" key="6">
    <source>
        <dbReference type="SAM" id="Phobius"/>
    </source>
</evidence>
<comment type="caution">
    <text evidence="7">The sequence shown here is derived from an EMBL/GenBank/DDBJ whole genome shotgun (WGS) entry which is preliminary data.</text>
</comment>